<protein>
    <submittedName>
        <fullName evidence="1">Uncharacterized protein</fullName>
    </submittedName>
</protein>
<gene>
    <name evidence="1" type="ORF">LCGC14_0369050</name>
</gene>
<sequence>MSSPITNEDGIDQVMRCIAPLKAKLGVKSTHSVLFSTS</sequence>
<name>A0A0F9TBH2_9ZZZZ</name>
<reference evidence="1" key="1">
    <citation type="journal article" date="2015" name="Nature">
        <title>Complex archaea that bridge the gap between prokaryotes and eukaryotes.</title>
        <authorList>
            <person name="Spang A."/>
            <person name="Saw J.H."/>
            <person name="Jorgensen S.L."/>
            <person name="Zaremba-Niedzwiedzka K."/>
            <person name="Martijn J."/>
            <person name="Lind A.E."/>
            <person name="van Eijk R."/>
            <person name="Schleper C."/>
            <person name="Guy L."/>
            <person name="Ettema T.J."/>
        </authorList>
    </citation>
    <scope>NUCLEOTIDE SEQUENCE</scope>
</reference>
<dbReference type="AlphaFoldDB" id="A0A0F9TBH2"/>
<accession>A0A0F9TBH2</accession>
<evidence type="ECO:0000313" key="1">
    <source>
        <dbReference type="EMBL" id="KKN76534.1"/>
    </source>
</evidence>
<comment type="caution">
    <text evidence="1">The sequence shown here is derived from an EMBL/GenBank/DDBJ whole genome shotgun (WGS) entry which is preliminary data.</text>
</comment>
<dbReference type="EMBL" id="LAZR01000294">
    <property type="protein sequence ID" value="KKN76534.1"/>
    <property type="molecule type" value="Genomic_DNA"/>
</dbReference>
<proteinExistence type="predicted"/>
<organism evidence="1">
    <name type="scientific">marine sediment metagenome</name>
    <dbReference type="NCBI Taxonomy" id="412755"/>
    <lineage>
        <taxon>unclassified sequences</taxon>
        <taxon>metagenomes</taxon>
        <taxon>ecological metagenomes</taxon>
    </lineage>
</organism>